<sequence>MVLATMIQQKRKVKDSAVGLTISKHDVIISMKKLMAATVTSSYLFEEADGSNRDVIISIEEADGRNQEVCTEMERRQFGLDKRRTDLDSLSNGYIQTEAIYAKATPLKKVDDECITVEVVVAQKRENQ</sequence>
<gene>
    <name evidence="1" type="ORF">F511_07764</name>
</gene>
<protein>
    <submittedName>
        <fullName evidence="1">Uncharacterized protein</fullName>
    </submittedName>
</protein>
<accession>A0A2Z7CVW6</accession>
<name>A0A2Z7CVW6_9LAMI</name>
<dbReference type="AlphaFoldDB" id="A0A2Z7CVW6"/>
<dbReference type="EMBL" id="KQ992392">
    <property type="protein sequence ID" value="KZV50495.1"/>
    <property type="molecule type" value="Genomic_DNA"/>
</dbReference>
<keyword evidence="2" id="KW-1185">Reference proteome</keyword>
<reference evidence="1 2" key="1">
    <citation type="journal article" date="2015" name="Proc. Natl. Acad. Sci. U.S.A.">
        <title>The resurrection genome of Boea hygrometrica: A blueprint for survival of dehydration.</title>
        <authorList>
            <person name="Xiao L."/>
            <person name="Yang G."/>
            <person name="Zhang L."/>
            <person name="Yang X."/>
            <person name="Zhao S."/>
            <person name="Ji Z."/>
            <person name="Zhou Q."/>
            <person name="Hu M."/>
            <person name="Wang Y."/>
            <person name="Chen M."/>
            <person name="Xu Y."/>
            <person name="Jin H."/>
            <person name="Xiao X."/>
            <person name="Hu G."/>
            <person name="Bao F."/>
            <person name="Hu Y."/>
            <person name="Wan P."/>
            <person name="Li L."/>
            <person name="Deng X."/>
            <person name="Kuang T."/>
            <person name="Xiang C."/>
            <person name="Zhu J.K."/>
            <person name="Oliver M.J."/>
            <person name="He Y."/>
        </authorList>
    </citation>
    <scope>NUCLEOTIDE SEQUENCE [LARGE SCALE GENOMIC DNA]</scope>
    <source>
        <strain evidence="2">cv. XS01</strain>
    </source>
</reference>
<proteinExistence type="predicted"/>
<evidence type="ECO:0000313" key="2">
    <source>
        <dbReference type="Proteomes" id="UP000250235"/>
    </source>
</evidence>
<dbReference type="Proteomes" id="UP000250235">
    <property type="component" value="Unassembled WGS sequence"/>
</dbReference>
<organism evidence="1 2">
    <name type="scientific">Dorcoceras hygrometricum</name>
    <dbReference type="NCBI Taxonomy" id="472368"/>
    <lineage>
        <taxon>Eukaryota</taxon>
        <taxon>Viridiplantae</taxon>
        <taxon>Streptophyta</taxon>
        <taxon>Embryophyta</taxon>
        <taxon>Tracheophyta</taxon>
        <taxon>Spermatophyta</taxon>
        <taxon>Magnoliopsida</taxon>
        <taxon>eudicotyledons</taxon>
        <taxon>Gunneridae</taxon>
        <taxon>Pentapetalae</taxon>
        <taxon>asterids</taxon>
        <taxon>lamiids</taxon>
        <taxon>Lamiales</taxon>
        <taxon>Gesneriaceae</taxon>
        <taxon>Didymocarpoideae</taxon>
        <taxon>Trichosporeae</taxon>
        <taxon>Loxocarpinae</taxon>
        <taxon>Dorcoceras</taxon>
    </lineage>
</organism>
<evidence type="ECO:0000313" key="1">
    <source>
        <dbReference type="EMBL" id="KZV50495.1"/>
    </source>
</evidence>